<dbReference type="GO" id="GO:0004864">
    <property type="term" value="F:protein phosphatase inhibitor activity"/>
    <property type="evidence" value="ECO:0007669"/>
    <property type="project" value="UniProtKB-UniRule"/>
</dbReference>
<gene>
    <name evidence="5" type="ORF">U0070_007441</name>
</gene>
<keyword evidence="3 4" id="KW-0650">Protein phosphatase inhibitor</keyword>
<comment type="function">
    <text evidence="4">Inhibitor of PPP1CA.</text>
</comment>
<accession>A0AAW0HYU0</accession>
<dbReference type="InterPro" id="IPR008025">
    <property type="entry name" value="CPI-17"/>
</dbReference>
<dbReference type="AlphaFoldDB" id="A0AAW0HYU0"/>
<reference evidence="5 6" key="1">
    <citation type="journal article" date="2023" name="bioRxiv">
        <title>Conserved and derived expression patterns and positive selection on dental genes reveal complex evolutionary context of ever-growing rodent molars.</title>
        <authorList>
            <person name="Calamari Z.T."/>
            <person name="Song A."/>
            <person name="Cohen E."/>
            <person name="Akter M."/>
            <person name="Roy R.D."/>
            <person name="Hallikas O."/>
            <person name="Christensen M.M."/>
            <person name="Li P."/>
            <person name="Marangoni P."/>
            <person name="Jernvall J."/>
            <person name="Klein O.D."/>
        </authorList>
    </citation>
    <scope>NUCLEOTIDE SEQUENCE [LARGE SCALE GENOMIC DNA]</scope>
    <source>
        <strain evidence="5">V071</strain>
    </source>
</reference>
<comment type="subcellular location">
    <subcellularLocation>
        <location evidence="4">Cytoplasm</location>
    </subcellularLocation>
</comment>
<comment type="similarity">
    <text evidence="1 4">Belongs to the PP1 inhibitor family.</text>
</comment>
<protein>
    <recommendedName>
        <fullName evidence="4">Protein phosphatase 1 regulatory subunit 14</fullName>
    </recommendedName>
</protein>
<evidence type="ECO:0000256" key="4">
    <source>
        <dbReference type="RuleBase" id="RU369059"/>
    </source>
</evidence>
<dbReference type="Proteomes" id="UP001488838">
    <property type="component" value="Unassembled WGS sequence"/>
</dbReference>
<keyword evidence="6" id="KW-1185">Reference proteome</keyword>
<dbReference type="EMBL" id="JBBHLL010000276">
    <property type="protein sequence ID" value="KAK7807306.1"/>
    <property type="molecule type" value="Genomic_DNA"/>
</dbReference>
<keyword evidence="4" id="KW-0963">Cytoplasm</keyword>
<dbReference type="Gene3D" id="1.10.150.220">
    <property type="entry name" value="CPI-17"/>
    <property type="match status" value="1"/>
</dbReference>
<proteinExistence type="inferred from homology"/>
<name>A0AAW0HYU0_MYOGA</name>
<dbReference type="InterPro" id="IPR036658">
    <property type="entry name" value="CPI-17_sf"/>
</dbReference>
<organism evidence="5 6">
    <name type="scientific">Myodes glareolus</name>
    <name type="common">Bank vole</name>
    <name type="synonym">Clethrionomys glareolus</name>
    <dbReference type="NCBI Taxonomy" id="447135"/>
    <lineage>
        <taxon>Eukaryota</taxon>
        <taxon>Metazoa</taxon>
        <taxon>Chordata</taxon>
        <taxon>Craniata</taxon>
        <taxon>Vertebrata</taxon>
        <taxon>Euteleostomi</taxon>
        <taxon>Mammalia</taxon>
        <taxon>Eutheria</taxon>
        <taxon>Euarchontoglires</taxon>
        <taxon>Glires</taxon>
        <taxon>Rodentia</taxon>
        <taxon>Myomorpha</taxon>
        <taxon>Muroidea</taxon>
        <taxon>Cricetidae</taxon>
        <taxon>Arvicolinae</taxon>
        <taxon>Myodes</taxon>
    </lineage>
</organism>
<evidence type="ECO:0000313" key="6">
    <source>
        <dbReference type="Proteomes" id="UP001488838"/>
    </source>
</evidence>
<evidence type="ECO:0000256" key="3">
    <source>
        <dbReference type="ARBA" id="ARBA00023272"/>
    </source>
</evidence>
<dbReference type="Pfam" id="PF05361">
    <property type="entry name" value="PP1_inhibitor"/>
    <property type="match status" value="1"/>
</dbReference>
<evidence type="ECO:0000256" key="1">
    <source>
        <dbReference type="ARBA" id="ARBA00005483"/>
    </source>
</evidence>
<sequence length="87" mass="10280">MWKSRWTGTRRSYTIAESDLPDEINTYELWELNSQVERNQKIQGLLEYCTNPTEDFIHELVAGQVRGLYKQLQPILSDDQSQTPYQD</sequence>
<dbReference type="GO" id="GO:0005737">
    <property type="term" value="C:cytoplasm"/>
    <property type="evidence" value="ECO:0007669"/>
    <property type="project" value="UniProtKB-SubCell"/>
</dbReference>
<comment type="caution">
    <text evidence="5">The sequence shown here is derived from an EMBL/GenBank/DDBJ whole genome shotgun (WGS) entry which is preliminary data.</text>
</comment>
<evidence type="ECO:0000313" key="5">
    <source>
        <dbReference type="EMBL" id="KAK7807306.1"/>
    </source>
</evidence>
<dbReference type="SUPFAM" id="SSF81790">
    <property type="entry name" value="Myosin phosphatase inhibitor 17kDa protein, CPI-17"/>
    <property type="match status" value="1"/>
</dbReference>
<keyword evidence="2 4" id="KW-0597">Phosphoprotein</keyword>
<evidence type="ECO:0000256" key="2">
    <source>
        <dbReference type="ARBA" id="ARBA00022553"/>
    </source>
</evidence>